<dbReference type="AlphaFoldDB" id="A0A836GUR6"/>
<dbReference type="GeneID" id="92513674"/>
<accession>A0A836GUR6</accession>
<reference evidence="2" key="2">
    <citation type="journal article" date="2021" name="Sci. Data">
        <title>Chromosome-scale genome sequencing, assembly and annotation of six genomes from subfamily Leishmaniinae.</title>
        <authorList>
            <person name="Almutairi H."/>
            <person name="Urbaniak M.D."/>
            <person name="Bates M.D."/>
            <person name="Jariyapan N."/>
            <person name="Kwakye-Nuako G."/>
            <person name="Thomaz Soccol V."/>
            <person name="Al-Salem W.S."/>
            <person name="Dillon R.J."/>
            <person name="Bates P.A."/>
            <person name="Gatherer D."/>
        </authorList>
    </citation>
    <scope>NUCLEOTIDE SEQUENCE [LARGE SCALE GENOMIC DNA]</scope>
</reference>
<sequence length="253" mass="28159">MRVDRLGIALNEFLHRALLWLVIWHAQLLYRLFGLADVAVQVKDLDSLALGSLLFGWEGMPVQVATLTSRHRLSTCALAHRRRTGRVFPAFAGLRELVLPPWPFVCDSLTVAEYAPSLRRSSHRLPCASKLGTLRTCAGPARTRRGCRCVSSATHLHLAHGILPNIRSLGGAHILEELYLDHTKITAANLAVLVQHTPLLCISSLLHCEYPHTNLDFAHSLRLLRLLAITRSSLTFPLQEPMELQRALALTIS</sequence>
<gene>
    <name evidence="1" type="ORF">LSCM1_03627</name>
</gene>
<dbReference type="RefSeq" id="XP_067176530.1">
    <property type="nucleotide sequence ID" value="XM_067321162.1"/>
</dbReference>
<evidence type="ECO:0000313" key="1">
    <source>
        <dbReference type="EMBL" id="KAG5472230.1"/>
    </source>
</evidence>
<keyword evidence="2" id="KW-1185">Reference proteome</keyword>
<proteinExistence type="predicted"/>
<evidence type="ECO:0000313" key="2">
    <source>
        <dbReference type="Proteomes" id="UP000673552"/>
    </source>
</evidence>
<comment type="caution">
    <text evidence="1">The sequence shown here is derived from an EMBL/GenBank/DDBJ whole genome shotgun (WGS) entry which is preliminary data.</text>
</comment>
<organism evidence="1 2">
    <name type="scientific">Leishmania martiniquensis</name>
    <dbReference type="NCBI Taxonomy" id="1580590"/>
    <lineage>
        <taxon>Eukaryota</taxon>
        <taxon>Discoba</taxon>
        <taxon>Euglenozoa</taxon>
        <taxon>Kinetoplastea</taxon>
        <taxon>Metakinetoplastina</taxon>
        <taxon>Trypanosomatida</taxon>
        <taxon>Trypanosomatidae</taxon>
        <taxon>Leishmaniinae</taxon>
        <taxon>Leishmania</taxon>
    </lineage>
</organism>
<reference evidence="2" key="1">
    <citation type="journal article" date="2021" name="Microbiol. Resour. Announc.">
        <title>LGAAP: Leishmaniinae Genome Assembly and Annotation Pipeline.</title>
        <authorList>
            <person name="Almutairi H."/>
            <person name="Urbaniak M.D."/>
            <person name="Bates M.D."/>
            <person name="Jariyapan N."/>
            <person name="Kwakye-Nuako G."/>
            <person name="Thomaz-Soccol V."/>
            <person name="Al-Salem W.S."/>
            <person name="Dillon R.J."/>
            <person name="Bates P.A."/>
            <person name="Gatherer D."/>
        </authorList>
    </citation>
    <scope>NUCLEOTIDE SEQUENCE [LARGE SCALE GENOMIC DNA]</scope>
</reference>
<dbReference type="OrthoDB" id="272779at2759"/>
<protein>
    <recommendedName>
        <fullName evidence="3">Leucine-rich repeat protein</fullName>
    </recommendedName>
</protein>
<evidence type="ECO:0008006" key="3">
    <source>
        <dbReference type="Google" id="ProtNLM"/>
    </source>
</evidence>
<name>A0A836GUR6_9TRYP</name>
<dbReference type="EMBL" id="JAFEUZ010000030">
    <property type="protein sequence ID" value="KAG5472230.1"/>
    <property type="molecule type" value="Genomic_DNA"/>
</dbReference>
<dbReference type="KEGG" id="lmat:92513674"/>
<dbReference type="Proteomes" id="UP000673552">
    <property type="component" value="Unassembled WGS sequence"/>
</dbReference>